<evidence type="ECO:0000313" key="2">
    <source>
        <dbReference type="Proteomes" id="UP001465976"/>
    </source>
</evidence>
<keyword evidence="2" id="KW-1185">Reference proteome</keyword>
<accession>A0ABR3ENW1</accession>
<comment type="caution">
    <text evidence="1">The sequence shown here is derived from an EMBL/GenBank/DDBJ whole genome shotgun (WGS) entry which is preliminary data.</text>
</comment>
<dbReference type="Proteomes" id="UP001465976">
    <property type="component" value="Unassembled WGS sequence"/>
</dbReference>
<gene>
    <name evidence="1" type="ORF">V5O48_017484</name>
</gene>
<protein>
    <submittedName>
        <fullName evidence="1">Uncharacterized protein</fullName>
    </submittedName>
</protein>
<proteinExistence type="predicted"/>
<sequence length="151" mass="16903">MSSIFDYKDSGQRKCEAATSPKVRAVQFQHTTVGGADVEEKPPIAVKPVDNKICGHTELTIRKSYENCPEYQVERVRNDLTDRRPIPKQLEGQLEQHMAQRGTILFDPNSHRRVSNAWEIYKSRLCTSPTLHSPPGPATFALSSLSTIGNP</sequence>
<name>A0ABR3ENW1_9AGAR</name>
<evidence type="ECO:0000313" key="1">
    <source>
        <dbReference type="EMBL" id="KAL0564560.1"/>
    </source>
</evidence>
<reference evidence="1 2" key="1">
    <citation type="submission" date="2024-02" db="EMBL/GenBank/DDBJ databases">
        <title>A draft genome for the cacao thread blight pathogen Marasmius crinis-equi.</title>
        <authorList>
            <person name="Cohen S.P."/>
            <person name="Baruah I.K."/>
            <person name="Amoako-Attah I."/>
            <person name="Bukari Y."/>
            <person name="Meinhardt L.W."/>
            <person name="Bailey B.A."/>
        </authorList>
    </citation>
    <scope>NUCLEOTIDE SEQUENCE [LARGE SCALE GENOMIC DNA]</scope>
    <source>
        <strain evidence="1 2">GH-76</strain>
    </source>
</reference>
<organism evidence="1 2">
    <name type="scientific">Marasmius crinis-equi</name>
    <dbReference type="NCBI Taxonomy" id="585013"/>
    <lineage>
        <taxon>Eukaryota</taxon>
        <taxon>Fungi</taxon>
        <taxon>Dikarya</taxon>
        <taxon>Basidiomycota</taxon>
        <taxon>Agaricomycotina</taxon>
        <taxon>Agaricomycetes</taxon>
        <taxon>Agaricomycetidae</taxon>
        <taxon>Agaricales</taxon>
        <taxon>Marasmiineae</taxon>
        <taxon>Marasmiaceae</taxon>
        <taxon>Marasmius</taxon>
    </lineage>
</organism>
<dbReference type="EMBL" id="JBAHYK010002705">
    <property type="protein sequence ID" value="KAL0564560.1"/>
    <property type="molecule type" value="Genomic_DNA"/>
</dbReference>